<comment type="caution">
    <text evidence="1">The sequence shown here is derived from an EMBL/GenBank/DDBJ whole genome shotgun (WGS) entry which is preliminary data.</text>
</comment>
<dbReference type="RefSeq" id="WP_381839620.1">
    <property type="nucleotide sequence ID" value="NZ_JBHYTS010000003.1"/>
</dbReference>
<gene>
    <name evidence="1" type="ORF">ACFW88_02950</name>
</gene>
<sequence>MTEPGAIVEITHTARKRLELLGPVAESAVEEPRAELERTQHLGRRVRVLGEGAEVWVTRVEARAHCPALSVTYVHLPQPAPPTCAIVSVVPDDTGDEDDAEV</sequence>
<dbReference type="Proteomes" id="UP001599756">
    <property type="component" value="Unassembled WGS sequence"/>
</dbReference>
<reference evidence="1 2" key="1">
    <citation type="submission" date="2024-09" db="EMBL/GenBank/DDBJ databases">
        <title>The Natural Products Discovery Center: Release of the First 8490 Sequenced Strains for Exploring Actinobacteria Biosynthetic Diversity.</title>
        <authorList>
            <person name="Kalkreuter E."/>
            <person name="Kautsar S.A."/>
            <person name="Yang D."/>
            <person name="Bader C.D."/>
            <person name="Teijaro C.N."/>
            <person name="Fluegel L."/>
            <person name="Davis C.M."/>
            <person name="Simpson J.R."/>
            <person name="Lauterbach L."/>
            <person name="Steele A.D."/>
            <person name="Gui C."/>
            <person name="Meng S."/>
            <person name="Li G."/>
            <person name="Viehrig K."/>
            <person name="Ye F."/>
            <person name="Su P."/>
            <person name="Kiefer A.F."/>
            <person name="Nichols A."/>
            <person name="Cepeda A.J."/>
            <person name="Yan W."/>
            <person name="Fan B."/>
            <person name="Jiang Y."/>
            <person name="Adhikari A."/>
            <person name="Zheng C.-J."/>
            <person name="Schuster L."/>
            <person name="Cowan T.M."/>
            <person name="Smanski M.J."/>
            <person name="Chevrette M.G."/>
            <person name="De Carvalho L.P.S."/>
            <person name="Shen B."/>
        </authorList>
    </citation>
    <scope>NUCLEOTIDE SEQUENCE [LARGE SCALE GENOMIC DNA]</scope>
    <source>
        <strain evidence="1 2">NPDC059500</strain>
    </source>
</reference>
<name>A0ABW6GYR4_9ACTN</name>
<proteinExistence type="predicted"/>
<dbReference type="EMBL" id="JBHYTS010000003">
    <property type="protein sequence ID" value="MFE1749507.1"/>
    <property type="molecule type" value="Genomic_DNA"/>
</dbReference>
<protein>
    <submittedName>
        <fullName evidence="1">Uncharacterized protein</fullName>
    </submittedName>
</protein>
<keyword evidence="2" id="KW-1185">Reference proteome</keyword>
<evidence type="ECO:0000313" key="1">
    <source>
        <dbReference type="EMBL" id="MFE1749507.1"/>
    </source>
</evidence>
<accession>A0ABW6GYR4</accession>
<organism evidence="1 2">
    <name type="scientific">Streptomyces anandii</name>
    <dbReference type="NCBI Taxonomy" id="285454"/>
    <lineage>
        <taxon>Bacteria</taxon>
        <taxon>Bacillati</taxon>
        <taxon>Actinomycetota</taxon>
        <taxon>Actinomycetes</taxon>
        <taxon>Kitasatosporales</taxon>
        <taxon>Streptomycetaceae</taxon>
        <taxon>Streptomyces</taxon>
    </lineage>
</organism>
<evidence type="ECO:0000313" key="2">
    <source>
        <dbReference type="Proteomes" id="UP001599756"/>
    </source>
</evidence>